<dbReference type="RefSeq" id="WP_015792447.1">
    <property type="nucleotide sequence ID" value="NC_013131.1"/>
</dbReference>
<name>C7QDC5_CATAD</name>
<proteinExistence type="predicted"/>
<protein>
    <submittedName>
        <fullName evidence="1">Uncharacterized protein</fullName>
    </submittedName>
</protein>
<gene>
    <name evidence="1" type="ordered locus">Caci_3817</name>
</gene>
<dbReference type="STRING" id="479433.Caci_3817"/>
<evidence type="ECO:0000313" key="2">
    <source>
        <dbReference type="Proteomes" id="UP000000851"/>
    </source>
</evidence>
<organism evidence="1 2">
    <name type="scientific">Catenulispora acidiphila (strain DSM 44928 / JCM 14897 / NBRC 102108 / NRRL B-24433 / ID139908)</name>
    <dbReference type="NCBI Taxonomy" id="479433"/>
    <lineage>
        <taxon>Bacteria</taxon>
        <taxon>Bacillati</taxon>
        <taxon>Actinomycetota</taxon>
        <taxon>Actinomycetes</taxon>
        <taxon>Catenulisporales</taxon>
        <taxon>Catenulisporaceae</taxon>
        <taxon>Catenulispora</taxon>
    </lineage>
</organism>
<dbReference type="KEGG" id="cai:Caci_3817"/>
<dbReference type="HOGENOM" id="CLU_2895733_0_0_11"/>
<accession>C7QDC5</accession>
<dbReference type="InParanoid" id="C7QDC5"/>
<evidence type="ECO:0000313" key="1">
    <source>
        <dbReference type="EMBL" id="ACU72718.1"/>
    </source>
</evidence>
<dbReference type="Proteomes" id="UP000000851">
    <property type="component" value="Chromosome"/>
</dbReference>
<keyword evidence="2" id="KW-1185">Reference proteome</keyword>
<reference evidence="1 2" key="1">
    <citation type="journal article" date="2009" name="Stand. Genomic Sci.">
        <title>Complete genome sequence of Catenulispora acidiphila type strain (ID 139908).</title>
        <authorList>
            <person name="Copeland A."/>
            <person name="Lapidus A."/>
            <person name="Glavina Del Rio T."/>
            <person name="Nolan M."/>
            <person name="Lucas S."/>
            <person name="Chen F."/>
            <person name="Tice H."/>
            <person name="Cheng J.F."/>
            <person name="Bruce D."/>
            <person name="Goodwin L."/>
            <person name="Pitluck S."/>
            <person name="Mikhailova N."/>
            <person name="Pati A."/>
            <person name="Ivanova N."/>
            <person name="Mavromatis K."/>
            <person name="Chen A."/>
            <person name="Palaniappan K."/>
            <person name="Chain P."/>
            <person name="Land M."/>
            <person name="Hauser L."/>
            <person name="Chang Y.J."/>
            <person name="Jeffries C.D."/>
            <person name="Chertkov O."/>
            <person name="Brettin T."/>
            <person name="Detter J.C."/>
            <person name="Han C."/>
            <person name="Ali Z."/>
            <person name="Tindall B.J."/>
            <person name="Goker M."/>
            <person name="Bristow J."/>
            <person name="Eisen J.A."/>
            <person name="Markowitz V."/>
            <person name="Hugenholtz P."/>
            <person name="Kyrpides N.C."/>
            <person name="Klenk H.P."/>
        </authorList>
    </citation>
    <scope>NUCLEOTIDE SEQUENCE [LARGE SCALE GENOMIC DNA]</scope>
    <source>
        <strain evidence="2">DSM 44928 / JCM 14897 / NBRC 102108 / NRRL B-24433 / ID139908</strain>
    </source>
</reference>
<sequence length="62" mass="6443" precursor="true">MAARGPRVGSGPAAAPIATFGAIAAPVAHRRARRPVGDRYGNLEVAAWTDPALTTIHIEIQV</sequence>
<dbReference type="EMBL" id="CP001700">
    <property type="protein sequence ID" value="ACU72718.1"/>
    <property type="molecule type" value="Genomic_DNA"/>
</dbReference>
<dbReference type="AlphaFoldDB" id="C7QDC5"/>